<evidence type="ECO:0008006" key="3">
    <source>
        <dbReference type="Google" id="ProtNLM"/>
    </source>
</evidence>
<sequence length="428" mass="49042">MSIEKKKHKTVLKWAFPEHVLVNIGFCISHHADLFAFELGLTRDYNLLWPYLVLTSRIICSSQRSTYEAIAKFYRHIHVYVFMDIEWLKSFVDPKAELSWKLESLPGILIRNSNYWSEWADLRICHLYVDCDVPSGWIDVLPRLQYLKTLILKTLDDTHVDTILEFAAMSDQLTELVISTSESGILTDPMLHNIIAWSSRQPVRVFAIFSWEWRINNMELKRSFYQATFNCPTLKDLKIAMMDLSDMDLTNATLSMQTLQIRTCFVPPNFCETLAARLIDSNVVDLSLVYTSNTTLKGIESLLRVLPKTSIKSLDLVDSTVSSADICEFAPQLQATTLKTLKIRYAELHEQAVSSLANAIQNNESIAELDITGTVMTSQDCHRLIESATYTSRPIEMKWIVFQESNLDQHDLKALSAYATERGIQFDC</sequence>
<gene>
    <name evidence="1" type="ORF">Ae201684_011390</name>
</gene>
<accession>A0A6G0WUV7</accession>
<dbReference type="Gene3D" id="3.80.10.10">
    <property type="entry name" value="Ribonuclease Inhibitor"/>
    <property type="match status" value="1"/>
</dbReference>
<dbReference type="EMBL" id="VJMJ01000144">
    <property type="protein sequence ID" value="KAF0731327.1"/>
    <property type="molecule type" value="Genomic_DNA"/>
</dbReference>
<dbReference type="InterPro" id="IPR032675">
    <property type="entry name" value="LRR_dom_sf"/>
</dbReference>
<dbReference type="VEuPathDB" id="FungiDB:AeMF1_013694"/>
<dbReference type="AlphaFoldDB" id="A0A6G0WUV7"/>
<organism evidence="1 2">
    <name type="scientific">Aphanomyces euteiches</name>
    <dbReference type="NCBI Taxonomy" id="100861"/>
    <lineage>
        <taxon>Eukaryota</taxon>
        <taxon>Sar</taxon>
        <taxon>Stramenopiles</taxon>
        <taxon>Oomycota</taxon>
        <taxon>Saprolegniomycetes</taxon>
        <taxon>Saprolegniales</taxon>
        <taxon>Verrucalvaceae</taxon>
        <taxon>Aphanomyces</taxon>
    </lineage>
</organism>
<evidence type="ECO:0000313" key="2">
    <source>
        <dbReference type="Proteomes" id="UP000481153"/>
    </source>
</evidence>
<dbReference type="SUPFAM" id="SSF52047">
    <property type="entry name" value="RNI-like"/>
    <property type="match status" value="1"/>
</dbReference>
<reference evidence="1 2" key="1">
    <citation type="submission" date="2019-07" db="EMBL/GenBank/DDBJ databases">
        <title>Genomics analysis of Aphanomyces spp. identifies a new class of oomycete effector associated with host adaptation.</title>
        <authorList>
            <person name="Gaulin E."/>
        </authorList>
    </citation>
    <scope>NUCLEOTIDE SEQUENCE [LARGE SCALE GENOMIC DNA]</scope>
    <source>
        <strain evidence="1 2">ATCC 201684</strain>
    </source>
</reference>
<keyword evidence="2" id="KW-1185">Reference proteome</keyword>
<proteinExistence type="predicted"/>
<protein>
    <recommendedName>
        <fullName evidence="3">RNI-like protein</fullName>
    </recommendedName>
</protein>
<name>A0A6G0WUV7_9STRA</name>
<dbReference type="Proteomes" id="UP000481153">
    <property type="component" value="Unassembled WGS sequence"/>
</dbReference>
<evidence type="ECO:0000313" key="1">
    <source>
        <dbReference type="EMBL" id="KAF0731327.1"/>
    </source>
</evidence>
<comment type="caution">
    <text evidence="1">The sequence shown here is derived from an EMBL/GenBank/DDBJ whole genome shotgun (WGS) entry which is preliminary data.</text>
</comment>